<organism evidence="2">
    <name type="scientific">Culicoides sonorensis</name>
    <name type="common">Biting midge</name>
    <dbReference type="NCBI Taxonomy" id="179676"/>
    <lineage>
        <taxon>Eukaryota</taxon>
        <taxon>Metazoa</taxon>
        <taxon>Ecdysozoa</taxon>
        <taxon>Arthropoda</taxon>
        <taxon>Hexapoda</taxon>
        <taxon>Insecta</taxon>
        <taxon>Pterygota</taxon>
        <taxon>Neoptera</taxon>
        <taxon>Endopterygota</taxon>
        <taxon>Diptera</taxon>
        <taxon>Nematocera</taxon>
        <taxon>Chironomoidea</taxon>
        <taxon>Ceratopogonidae</taxon>
        <taxon>Ceratopogoninae</taxon>
        <taxon>Culicoides</taxon>
        <taxon>Monoculicoides</taxon>
    </lineage>
</organism>
<sequence>MPRRCLRICAAETSVDNCGFDHHTPNEFVRSQWQDCSKSNIFLIYRWLLACFFTSVVIYSIYAHINIYNNPFGYYFIYLTNLGIILCMICTLLGAILVTIWHFHLADKANDNIEMPLIFKIYWSIHNTSMILSLLITLVYWTVIHTPEKPLDVTNFFTHACNSIFMFIDFIIVAHPIRLMHVIWPLLAGLVYGLFTLIYYLAGGVDPEGNKWIYEVLDWSKPGVVMIVVAGIIVVILILHTIMFWIYRLRVYLYKKFFVKNEIITDKNGQTNDAFNSDSTQALDDQR</sequence>
<dbReference type="OMA" id="VIESMWP"/>
<accession>A0A336MIU4</accession>
<name>A0A336MIU4_CULSO</name>
<dbReference type="InterPro" id="IPR049352">
    <property type="entry name" value="Rost"/>
</dbReference>
<feature type="transmembrane region" description="Helical" evidence="1">
    <location>
        <begin position="156"/>
        <end position="175"/>
    </location>
</feature>
<dbReference type="Gene3D" id="1.20.1250.20">
    <property type="entry name" value="MFS general substrate transporter like domains"/>
    <property type="match status" value="1"/>
</dbReference>
<keyword evidence="1" id="KW-0472">Membrane</keyword>
<reference evidence="2" key="1">
    <citation type="submission" date="2018-07" db="EMBL/GenBank/DDBJ databases">
        <authorList>
            <person name="Quirk P.G."/>
            <person name="Krulwich T.A."/>
        </authorList>
    </citation>
    <scope>NUCLEOTIDE SEQUENCE</scope>
</reference>
<protein>
    <submittedName>
        <fullName evidence="2">CSON012951 protein</fullName>
    </submittedName>
</protein>
<keyword evidence="1" id="KW-1133">Transmembrane helix</keyword>
<feature type="transmembrane region" description="Helical" evidence="1">
    <location>
        <begin position="222"/>
        <end position="247"/>
    </location>
</feature>
<gene>
    <name evidence="2" type="primary">CSON012951</name>
</gene>
<dbReference type="AlphaFoldDB" id="A0A336MIU4"/>
<dbReference type="EMBL" id="UFQT01000635">
    <property type="protein sequence ID" value="SSX25968.1"/>
    <property type="molecule type" value="Genomic_DNA"/>
</dbReference>
<dbReference type="VEuPathDB" id="VectorBase:CSON012951"/>
<feature type="transmembrane region" description="Helical" evidence="1">
    <location>
        <begin position="74"/>
        <end position="100"/>
    </location>
</feature>
<dbReference type="GO" id="GO:0016020">
    <property type="term" value="C:membrane"/>
    <property type="evidence" value="ECO:0007669"/>
    <property type="project" value="TreeGrafter"/>
</dbReference>
<feature type="transmembrane region" description="Helical" evidence="1">
    <location>
        <begin position="43"/>
        <end position="62"/>
    </location>
</feature>
<keyword evidence="1" id="KW-0812">Transmembrane</keyword>
<dbReference type="SUPFAM" id="SSF103473">
    <property type="entry name" value="MFS general substrate transporter"/>
    <property type="match status" value="1"/>
</dbReference>
<evidence type="ECO:0000256" key="1">
    <source>
        <dbReference type="SAM" id="Phobius"/>
    </source>
</evidence>
<dbReference type="InterPro" id="IPR036259">
    <property type="entry name" value="MFS_trans_sf"/>
</dbReference>
<dbReference type="PANTHER" id="PTHR12242">
    <property type="entry name" value="OS02G0130600 PROTEIN-RELATED"/>
    <property type="match status" value="1"/>
</dbReference>
<dbReference type="PANTHER" id="PTHR12242:SF46">
    <property type="entry name" value="IP08657P-RELATED"/>
    <property type="match status" value="1"/>
</dbReference>
<evidence type="ECO:0000313" key="2">
    <source>
        <dbReference type="EMBL" id="SSX25968.1"/>
    </source>
</evidence>
<feature type="transmembrane region" description="Helical" evidence="1">
    <location>
        <begin position="121"/>
        <end position="144"/>
    </location>
</feature>
<feature type="transmembrane region" description="Helical" evidence="1">
    <location>
        <begin position="182"/>
        <end position="202"/>
    </location>
</feature>
<dbReference type="Pfam" id="PF21534">
    <property type="entry name" value="Rost"/>
    <property type="match status" value="1"/>
</dbReference>
<proteinExistence type="predicted"/>